<name>A0AAV3PJH2_LITER</name>
<dbReference type="EMBL" id="BAABME010001779">
    <property type="protein sequence ID" value="GAA0151403.1"/>
    <property type="molecule type" value="Genomic_DNA"/>
</dbReference>
<sequence>MNSSSSHTNSSSNEDAASDQGRELSGRRSHRAPNWMRDYVSGEGLSEEDEAYNVQDADIEDPLTFEKASQMNKWKLAMDSEIDSIQKNHTWTLTNLPSGSKKIGVKWICKTKRNENGEITKHKARLVAK</sequence>
<feature type="region of interest" description="Disordered" evidence="1">
    <location>
        <begin position="1"/>
        <end position="35"/>
    </location>
</feature>
<protein>
    <recommendedName>
        <fullName evidence="4">Reverse transcriptase Ty1/copia-type domain-containing protein</fullName>
    </recommendedName>
</protein>
<organism evidence="2 3">
    <name type="scientific">Lithospermum erythrorhizon</name>
    <name type="common">Purple gromwell</name>
    <name type="synonym">Lithospermum officinale var. erythrorhizon</name>
    <dbReference type="NCBI Taxonomy" id="34254"/>
    <lineage>
        <taxon>Eukaryota</taxon>
        <taxon>Viridiplantae</taxon>
        <taxon>Streptophyta</taxon>
        <taxon>Embryophyta</taxon>
        <taxon>Tracheophyta</taxon>
        <taxon>Spermatophyta</taxon>
        <taxon>Magnoliopsida</taxon>
        <taxon>eudicotyledons</taxon>
        <taxon>Gunneridae</taxon>
        <taxon>Pentapetalae</taxon>
        <taxon>asterids</taxon>
        <taxon>lamiids</taxon>
        <taxon>Boraginales</taxon>
        <taxon>Boraginaceae</taxon>
        <taxon>Boraginoideae</taxon>
        <taxon>Lithospermeae</taxon>
        <taxon>Lithospermum</taxon>
    </lineage>
</organism>
<dbReference type="AlphaFoldDB" id="A0AAV3PJH2"/>
<comment type="caution">
    <text evidence="2">The sequence shown here is derived from an EMBL/GenBank/DDBJ whole genome shotgun (WGS) entry which is preliminary data.</text>
</comment>
<reference evidence="2 3" key="1">
    <citation type="submission" date="2024-01" db="EMBL/GenBank/DDBJ databases">
        <title>The complete chloroplast genome sequence of Lithospermum erythrorhizon: insights into the phylogenetic relationship among Boraginaceae species and the maternal lineages of purple gromwells.</title>
        <authorList>
            <person name="Okada T."/>
            <person name="Watanabe K."/>
        </authorList>
    </citation>
    <scope>NUCLEOTIDE SEQUENCE [LARGE SCALE GENOMIC DNA]</scope>
</reference>
<evidence type="ECO:0008006" key="4">
    <source>
        <dbReference type="Google" id="ProtNLM"/>
    </source>
</evidence>
<keyword evidence="3" id="KW-1185">Reference proteome</keyword>
<evidence type="ECO:0000256" key="1">
    <source>
        <dbReference type="SAM" id="MobiDB-lite"/>
    </source>
</evidence>
<accession>A0AAV3PJH2</accession>
<proteinExistence type="predicted"/>
<evidence type="ECO:0000313" key="3">
    <source>
        <dbReference type="Proteomes" id="UP001454036"/>
    </source>
</evidence>
<dbReference type="Proteomes" id="UP001454036">
    <property type="component" value="Unassembled WGS sequence"/>
</dbReference>
<feature type="compositionally biased region" description="Low complexity" evidence="1">
    <location>
        <begin position="1"/>
        <end position="13"/>
    </location>
</feature>
<gene>
    <name evidence="2" type="ORF">LIER_10130</name>
</gene>
<evidence type="ECO:0000313" key="2">
    <source>
        <dbReference type="EMBL" id="GAA0151403.1"/>
    </source>
</evidence>